<dbReference type="Gene3D" id="3.40.1000.10">
    <property type="entry name" value="Mog1/PsbP, alpha/beta/alpha sandwich"/>
    <property type="match status" value="1"/>
</dbReference>
<keyword evidence="4" id="KW-1185">Reference proteome</keyword>
<feature type="region of interest" description="Disordered" evidence="1">
    <location>
        <begin position="113"/>
        <end position="153"/>
    </location>
</feature>
<accession>A0ABN3RZI6</accession>
<organism evidence="3 4">
    <name type="scientific">Streptomyces lunalinharesii</name>
    <dbReference type="NCBI Taxonomy" id="333384"/>
    <lineage>
        <taxon>Bacteria</taxon>
        <taxon>Bacillati</taxon>
        <taxon>Actinomycetota</taxon>
        <taxon>Actinomycetes</taxon>
        <taxon>Kitasatosporales</taxon>
        <taxon>Streptomycetaceae</taxon>
        <taxon>Streptomyces</taxon>
    </lineage>
</organism>
<dbReference type="Proteomes" id="UP001500994">
    <property type="component" value="Unassembled WGS sequence"/>
</dbReference>
<feature type="compositionally biased region" description="Pro residues" evidence="1">
    <location>
        <begin position="20"/>
        <end position="43"/>
    </location>
</feature>
<keyword evidence="2" id="KW-1133">Transmembrane helix</keyword>
<evidence type="ECO:0000313" key="3">
    <source>
        <dbReference type="EMBL" id="GAA2664334.1"/>
    </source>
</evidence>
<evidence type="ECO:0000256" key="2">
    <source>
        <dbReference type="SAM" id="Phobius"/>
    </source>
</evidence>
<sequence>MPDGPGPHWNPDTQSWETGPPRPVRPYTGPTPPRPATPPPPGAAGPDQTGPAAPAYPPGPPYAPGADDVAGASVPAGAGHRRTRVLIAATATAVVAAGAGGAYLLWGRGPDAPPAGRPTAAASSAPTAAPTGPGTSTATPTADPSATGAVPGGYRLVHDDKGFTLAVPDGWQREVRSTGVFYTSPDTRSLLQVFQITEPDLTPRQALEQASQGLSGNPGYKELGIAPRRGPGGSDGAVLTYAYDSDRLGLRVQAVDCAFTVPDGRQFAVLVLGPESDWPQQETIQRIALESFGPRA</sequence>
<feature type="compositionally biased region" description="Low complexity" evidence="1">
    <location>
        <begin position="44"/>
        <end position="53"/>
    </location>
</feature>
<feature type="region of interest" description="Disordered" evidence="1">
    <location>
        <begin position="209"/>
        <end position="231"/>
    </location>
</feature>
<feature type="transmembrane region" description="Helical" evidence="2">
    <location>
        <begin position="85"/>
        <end position="106"/>
    </location>
</feature>
<evidence type="ECO:0008006" key="5">
    <source>
        <dbReference type="Google" id="ProtNLM"/>
    </source>
</evidence>
<evidence type="ECO:0000256" key="1">
    <source>
        <dbReference type="SAM" id="MobiDB-lite"/>
    </source>
</evidence>
<name>A0ABN3RZI6_9ACTN</name>
<protein>
    <recommendedName>
        <fullName evidence="5">Serine/arginine repetitive matrix protein 2</fullName>
    </recommendedName>
</protein>
<feature type="compositionally biased region" description="Pro residues" evidence="1">
    <location>
        <begin position="54"/>
        <end position="63"/>
    </location>
</feature>
<feature type="compositionally biased region" description="Low complexity" evidence="1">
    <location>
        <begin position="117"/>
        <end position="149"/>
    </location>
</feature>
<reference evidence="3 4" key="1">
    <citation type="journal article" date="2019" name="Int. J. Syst. Evol. Microbiol.">
        <title>The Global Catalogue of Microorganisms (GCM) 10K type strain sequencing project: providing services to taxonomists for standard genome sequencing and annotation.</title>
        <authorList>
            <consortium name="The Broad Institute Genomics Platform"/>
            <consortium name="The Broad Institute Genome Sequencing Center for Infectious Disease"/>
            <person name="Wu L."/>
            <person name="Ma J."/>
        </authorList>
    </citation>
    <scope>NUCLEOTIDE SEQUENCE [LARGE SCALE GENOMIC DNA]</scope>
    <source>
        <strain evidence="3 4">JCM 16374</strain>
    </source>
</reference>
<keyword evidence="2" id="KW-0812">Transmembrane</keyword>
<keyword evidence="2" id="KW-0472">Membrane</keyword>
<comment type="caution">
    <text evidence="3">The sequence shown here is derived from an EMBL/GenBank/DDBJ whole genome shotgun (WGS) entry which is preliminary data.</text>
</comment>
<gene>
    <name evidence="3" type="ORF">GCM10009864_36040</name>
</gene>
<feature type="region of interest" description="Disordered" evidence="1">
    <location>
        <begin position="1"/>
        <end position="68"/>
    </location>
</feature>
<dbReference type="EMBL" id="BAAARK010000010">
    <property type="protein sequence ID" value="GAA2664334.1"/>
    <property type="molecule type" value="Genomic_DNA"/>
</dbReference>
<proteinExistence type="predicted"/>
<evidence type="ECO:0000313" key="4">
    <source>
        <dbReference type="Proteomes" id="UP001500994"/>
    </source>
</evidence>
<dbReference type="RefSeq" id="WP_344576804.1">
    <property type="nucleotide sequence ID" value="NZ_BAAARK010000010.1"/>
</dbReference>